<organism evidence="1 2">
    <name type="scientific">Splendidivirga corallicola</name>
    <dbReference type="NCBI Taxonomy" id="3051826"/>
    <lineage>
        <taxon>Bacteria</taxon>
        <taxon>Pseudomonadati</taxon>
        <taxon>Bacteroidota</taxon>
        <taxon>Cytophagia</taxon>
        <taxon>Cytophagales</taxon>
        <taxon>Splendidivirgaceae</taxon>
        <taxon>Splendidivirga</taxon>
    </lineage>
</organism>
<protein>
    <submittedName>
        <fullName evidence="1">Uncharacterized protein</fullName>
    </submittedName>
</protein>
<dbReference type="RefSeq" id="WP_346752172.1">
    <property type="nucleotide sequence ID" value="NZ_JAUJEA010000004.1"/>
</dbReference>
<proteinExistence type="predicted"/>
<gene>
    <name evidence="1" type="ORF">QQ008_12250</name>
</gene>
<dbReference type="Proteomes" id="UP001172082">
    <property type="component" value="Unassembled WGS sequence"/>
</dbReference>
<evidence type="ECO:0000313" key="2">
    <source>
        <dbReference type="Proteomes" id="UP001172082"/>
    </source>
</evidence>
<name>A0ABT8KN62_9BACT</name>
<sequence length="42" mass="4457">MLETSSGGKILLIDLVHQTSLYGGGRGGLKHQHNNTATPQLI</sequence>
<evidence type="ECO:0000313" key="1">
    <source>
        <dbReference type="EMBL" id="MDN5202146.1"/>
    </source>
</evidence>
<comment type="caution">
    <text evidence="1">The sequence shown here is derived from an EMBL/GenBank/DDBJ whole genome shotgun (WGS) entry which is preliminary data.</text>
</comment>
<keyword evidence="2" id="KW-1185">Reference proteome</keyword>
<accession>A0ABT8KN62</accession>
<dbReference type="EMBL" id="JAUJEA010000004">
    <property type="protein sequence ID" value="MDN5202146.1"/>
    <property type="molecule type" value="Genomic_DNA"/>
</dbReference>
<reference evidence="1" key="1">
    <citation type="submission" date="2023-06" db="EMBL/GenBank/DDBJ databases">
        <title>Genomic of Parafulvivirga corallium.</title>
        <authorList>
            <person name="Wang G."/>
        </authorList>
    </citation>
    <scope>NUCLEOTIDE SEQUENCE</scope>
    <source>
        <strain evidence="1">BMA10</strain>
    </source>
</reference>